<accession>A0A6F9ECM5</accession>
<dbReference type="Proteomes" id="UP000502196">
    <property type="component" value="Chromosome"/>
</dbReference>
<reference evidence="2 3" key="1">
    <citation type="submission" date="2020-04" db="EMBL/GenBank/DDBJ databases">
        <authorList>
            <person name="Hogendoorn C."/>
        </authorList>
    </citation>
    <scope>NUCLEOTIDE SEQUENCE [LARGE SCALE GENOMIC DNA]</scope>
    <source>
        <strain evidence="2">COOX1</strain>
    </source>
</reference>
<dbReference type="EMBL" id="LR792683">
    <property type="protein sequence ID" value="CAB3394048.1"/>
    <property type="molecule type" value="Genomic_DNA"/>
</dbReference>
<evidence type="ECO:0000256" key="1">
    <source>
        <dbReference type="SAM" id="MobiDB-lite"/>
    </source>
</evidence>
<feature type="region of interest" description="Disordered" evidence="1">
    <location>
        <begin position="38"/>
        <end position="61"/>
    </location>
</feature>
<gene>
    <name evidence="2" type="ORF">COOX1_2219</name>
</gene>
<proteinExistence type="predicted"/>
<organism evidence="2 3">
    <name type="scientific">Kyrpidia spormannii</name>
    <dbReference type="NCBI Taxonomy" id="2055160"/>
    <lineage>
        <taxon>Bacteria</taxon>
        <taxon>Bacillati</taxon>
        <taxon>Bacillota</taxon>
        <taxon>Bacilli</taxon>
        <taxon>Bacillales</taxon>
        <taxon>Alicyclobacillaceae</taxon>
        <taxon>Kyrpidia</taxon>
    </lineage>
</organism>
<name>A0A6F9ECM5_9BACL</name>
<evidence type="ECO:0000313" key="2">
    <source>
        <dbReference type="EMBL" id="CAB3394048.1"/>
    </source>
</evidence>
<sequence length="61" mass="6675">MYMRGGQGGDLADRCPHHMKKLLRFLGVFSLQPPCLFGHPVTSQPRRGGGSSLPRREADGP</sequence>
<protein>
    <submittedName>
        <fullName evidence="2">Uncharacterized protein</fullName>
    </submittedName>
</protein>
<evidence type="ECO:0000313" key="3">
    <source>
        <dbReference type="Proteomes" id="UP000502196"/>
    </source>
</evidence>
<dbReference type="AlphaFoldDB" id="A0A6F9ECM5"/>